<evidence type="ECO:0000256" key="6">
    <source>
        <dbReference type="ARBA" id="ARBA00052755"/>
    </source>
</evidence>
<dbReference type="PIRSF" id="PIRSF006615">
    <property type="entry name" value="Zn_crbxpep_Taq"/>
    <property type="match status" value="1"/>
</dbReference>
<evidence type="ECO:0000256" key="9">
    <source>
        <dbReference type="PIRSR" id="PIRSR006615-2"/>
    </source>
</evidence>
<dbReference type="EC" id="3.4.17.19" evidence="8"/>
<evidence type="ECO:0000256" key="2">
    <source>
        <dbReference type="ARBA" id="ARBA00022670"/>
    </source>
</evidence>
<evidence type="ECO:0000313" key="11">
    <source>
        <dbReference type="Proteomes" id="UP000274082"/>
    </source>
</evidence>
<dbReference type="SUPFAM" id="SSF55486">
    <property type="entry name" value="Metalloproteases ('zincins'), catalytic domain"/>
    <property type="match status" value="1"/>
</dbReference>
<evidence type="ECO:0000313" key="10">
    <source>
        <dbReference type="EMBL" id="AYU77259.1"/>
    </source>
</evidence>
<keyword evidence="4 10" id="KW-0378">Hydrolase</keyword>
<evidence type="ECO:0000256" key="7">
    <source>
        <dbReference type="ARBA" id="ARBA00061580"/>
    </source>
</evidence>
<dbReference type="InterPro" id="IPR001333">
    <property type="entry name" value="Peptidase_M32_Taq"/>
</dbReference>
<dbReference type="Pfam" id="PF02074">
    <property type="entry name" value="Peptidase_M32"/>
    <property type="match status" value="1"/>
</dbReference>
<organism evidence="10 11">
    <name type="scientific">Leishmania donovani</name>
    <dbReference type="NCBI Taxonomy" id="5661"/>
    <lineage>
        <taxon>Eukaryota</taxon>
        <taxon>Discoba</taxon>
        <taxon>Euglenozoa</taxon>
        <taxon>Kinetoplastea</taxon>
        <taxon>Metakinetoplastina</taxon>
        <taxon>Trypanosomatida</taxon>
        <taxon>Trypanosomatidae</taxon>
        <taxon>Leishmaniinae</taxon>
        <taxon>Leishmania</taxon>
    </lineage>
</organism>
<keyword evidence="3" id="KW-0479">Metal-binding</keyword>
<keyword evidence="5" id="KW-0482">Metalloprotease</keyword>
<gene>
    <name evidence="10" type="ORF">LdCL_140006700</name>
</gene>
<evidence type="ECO:0000256" key="8">
    <source>
        <dbReference type="ARBA" id="ARBA00066553"/>
    </source>
</evidence>
<dbReference type="PANTHER" id="PTHR34217">
    <property type="entry name" value="METAL-DEPENDENT CARBOXYPEPTIDASE"/>
    <property type="match status" value="1"/>
</dbReference>
<dbReference type="PANTHER" id="PTHR34217:SF1">
    <property type="entry name" value="CARBOXYPEPTIDASE 1"/>
    <property type="match status" value="1"/>
</dbReference>
<comment type="catalytic activity">
    <reaction evidence="6">
        <text>Release of a C-terminal amino acid with broad specificity, except for -Pro.</text>
        <dbReference type="EC" id="3.4.17.19"/>
    </reaction>
</comment>
<dbReference type="GO" id="GO:0006508">
    <property type="term" value="P:proteolysis"/>
    <property type="evidence" value="ECO:0007669"/>
    <property type="project" value="UniProtKB-KW"/>
</dbReference>
<dbReference type="EMBL" id="CP029513">
    <property type="protein sequence ID" value="AYU77259.1"/>
    <property type="molecule type" value="Genomic_DNA"/>
</dbReference>
<dbReference type="GO" id="GO:0004181">
    <property type="term" value="F:metallocarboxypeptidase activity"/>
    <property type="evidence" value="ECO:0007669"/>
    <property type="project" value="InterPro"/>
</dbReference>
<name>A0A3Q8IBW2_LEIDO</name>
<keyword evidence="1 10" id="KW-0121">Carboxypeptidase</keyword>
<dbReference type="GO" id="GO:0046914">
    <property type="term" value="F:transition metal ion binding"/>
    <property type="evidence" value="ECO:0007669"/>
    <property type="project" value="UniProtKB-ARBA"/>
</dbReference>
<dbReference type="PROSITE" id="PS52034">
    <property type="entry name" value="PEPTIDASE_M32"/>
    <property type="match status" value="1"/>
</dbReference>
<evidence type="ECO:0000256" key="4">
    <source>
        <dbReference type="ARBA" id="ARBA00022801"/>
    </source>
</evidence>
<proteinExistence type="inferred from homology"/>
<reference evidence="10 11" key="1">
    <citation type="journal article" date="2018" name="Sci. Rep.">
        <title>A complete Leishmania donovani reference genome identifies novel genetic variations associated with virulence.</title>
        <authorList>
            <person name="Lypaczewski P."/>
            <person name="Hoshizaki J."/>
            <person name="Zhang W.-W."/>
            <person name="McCall L.-I."/>
            <person name="Torcivia-Rodriguez J."/>
            <person name="Simonyan V."/>
            <person name="Kaur A."/>
            <person name="Dewar K."/>
            <person name="Matlashewski G."/>
        </authorList>
    </citation>
    <scope>NUCLEOTIDE SEQUENCE [LARGE SCALE GENOMIC DNA]</scope>
    <source>
        <strain evidence="10 11">LdCL</strain>
    </source>
</reference>
<accession>A0A3Q8IBW2</accession>
<sequence length="504" mass="57317">MQAYEELKQLHRKLHNLRHLLALGEWDMHTMMPPKGATARANALAELEAHVHQLHTAPRVALLLKEALLVKDELAEVDRANLREMVRLHELASQLPEELLRRRTRLTTLAQQLWVKCRAENDIAAWLPTLQELVDLEREEGRLRAGTSGKSPYDALLGANEPGMTVAKLDAIYADIKSWLPALYKEVLENRKDVGASLTELQTPISKEKQIALGRQLMTDVWKYDWGAGRYDEAPHPFGGMLKEYVRMTYYWSPDNYTKCLLATIHETGHAKYEQNCGPRELLGQPVCEARSGGIHETQSLLAERMIAKSAAFAEYLTPLLELHLGAQPGLTVENVRKINQLVKPSYIRTLADEVGYSLHVILRYEIERDLIEGRLEAVDVPRVWEEKMKEYMGLETLGRDDLGCLQDIHWAAGYWGSFPAYTIGAIGAAQLMAAIRQQLGDDVVTQCIRTGHIDPILAKQKEMIWDLGCLLETDELLIKATGEPLNPRHLREHLERRYLRNED</sequence>
<dbReference type="AlphaFoldDB" id="A0A3Q8IBW2"/>
<evidence type="ECO:0000256" key="1">
    <source>
        <dbReference type="ARBA" id="ARBA00022645"/>
    </source>
</evidence>
<comment type="similarity">
    <text evidence="7">Belongs to the peptidase M32 family.</text>
</comment>
<dbReference type="CDD" id="cd06460">
    <property type="entry name" value="M32_Taq"/>
    <property type="match status" value="1"/>
</dbReference>
<dbReference type="VEuPathDB" id="TriTrypDB:LDHU3_14.0240"/>
<keyword evidence="11" id="KW-1185">Reference proteome</keyword>
<dbReference type="Gene3D" id="1.10.1370.30">
    <property type="match status" value="1"/>
</dbReference>
<dbReference type="VEuPathDB" id="TriTrypDB:LdCL_140006700"/>
<feature type="active site" description="Proton donor/acceptor" evidence="9">
    <location>
        <position position="267"/>
    </location>
</feature>
<dbReference type="Proteomes" id="UP000274082">
    <property type="component" value="Chromosome 14"/>
</dbReference>
<dbReference type="VEuPathDB" id="TriTrypDB:LdBPK_140180.1"/>
<dbReference type="OrthoDB" id="269304at2759"/>
<protein>
    <recommendedName>
        <fullName evidence="8">carboxypeptidase Taq</fullName>
        <ecNumber evidence="8">3.4.17.19</ecNumber>
    </recommendedName>
</protein>
<evidence type="ECO:0000256" key="5">
    <source>
        <dbReference type="ARBA" id="ARBA00023049"/>
    </source>
</evidence>
<dbReference type="PRINTS" id="PR00998">
    <property type="entry name" value="CRBOXYPTASET"/>
</dbReference>
<dbReference type="FunFam" id="1.10.1370.30:FF:000003">
    <property type="entry name" value="Thermostable carboxypeptidase 1"/>
    <property type="match status" value="1"/>
</dbReference>
<keyword evidence="2" id="KW-0645">Protease</keyword>
<evidence type="ECO:0000256" key="3">
    <source>
        <dbReference type="ARBA" id="ARBA00022723"/>
    </source>
</evidence>